<dbReference type="Proteomes" id="UP000029585">
    <property type="component" value="Unassembled WGS sequence"/>
</dbReference>
<name>A0A096BBC5_FLAPL</name>
<dbReference type="eggNOG" id="ENOG50335CJ">
    <property type="taxonomic scope" value="Bacteria"/>
</dbReference>
<protein>
    <recommendedName>
        <fullName evidence="3">HPr domain-containing protein</fullName>
    </recommendedName>
</protein>
<evidence type="ECO:0000313" key="2">
    <source>
        <dbReference type="Proteomes" id="UP000029585"/>
    </source>
</evidence>
<evidence type="ECO:0000313" key="1">
    <source>
        <dbReference type="EMBL" id="KGF56708.1"/>
    </source>
</evidence>
<keyword evidence="2" id="KW-1185">Reference proteome</keyword>
<organism evidence="1 2">
    <name type="scientific">Flavonifractor plautii 1_3_50AFAA</name>
    <dbReference type="NCBI Taxonomy" id="742738"/>
    <lineage>
        <taxon>Bacteria</taxon>
        <taxon>Bacillati</taxon>
        <taxon>Bacillota</taxon>
        <taxon>Clostridia</taxon>
        <taxon>Eubacteriales</taxon>
        <taxon>Oscillospiraceae</taxon>
        <taxon>Flavonifractor</taxon>
    </lineage>
</organism>
<evidence type="ECO:0008006" key="3">
    <source>
        <dbReference type="Google" id="ProtNLM"/>
    </source>
</evidence>
<accession>A0A096BBC5</accession>
<dbReference type="EMBL" id="ADLO01000030">
    <property type="protein sequence ID" value="KGF56708.1"/>
    <property type="molecule type" value="Genomic_DNA"/>
</dbReference>
<dbReference type="PATRIC" id="fig|742738.3.peg.822"/>
<dbReference type="AlphaFoldDB" id="A0A096BBC5"/>
<reference evidence="1 2" key="1">
    <citation type="submission" date="2011-08" db="EMBL/GenBank/DDBJ databases">
        <title>The Genome Sequence of Clostridium orbiscindens 1_3_50AFAA.</title>
        <authorList>
            <consortium name="The Broad Institute Genome Sequencing Platform"/>
            <person name="Earl A."/>
            <person name="Ward D."/>
            <person name="Feldgarden M."/>
            <person name="Gevers D."/>
            <person name="Daigneault M."/>
            <person name="Strauss J."/>
            <person name="Allen-Vercoe E."/>
            <person name="Young S.K."/>
            <person name="Zeng Q."/>
            <person name="Gargeya S."/>
            <person name="Fitzgerald M."/>
            <person name="Haas B."/>
            <person name="Abouelleil A."/>
            <person name="Alvarado L."/>
            <person name="Arachchi H.M."/>
            <person name="Berlin A."/>
            <person name="Brown A."/>
            <person name="Chapman S.B."/>
            <person name="Chen Z."/>
            <person name="Dunbar C."/>
            <person name="Freedman E."/>
            <person name="Gearin G."/>
            <person name="Gellesch M."/>
            <person name="Goldberg J."/>
            <person name="Griggs A."/>
            <person name="Gujja S."/>
            <person name="Heiman D."/>
            <person name="Howarth C."/>
            <person name="Larson L."/>
            <person name="Lui A."/>
            <person name="MacDonald P.J.P."/>
            <person name="Montmayeur A."/>
            <person name="Murphy C."/>
            <person name="Neiman D."/>
            <person name="Pearson M."/>
            <person name="Priest M."/>
            <person name="Roberts A."/>
            <person name="Saif S."/>
            <person name="Shea T."/>
            <person name="Shenoy N."/>
            <person name="Sisk P."/>
            <person name="Stolte C."/>
            <person name="Sykes S."/>
            <person name="Wortman J."/>
            <person name="Nusbaum C."/>
            <person name="Birren B."/>
        </authorList>
    </citation>
    <scope>NUCLEOTIDE SEQUENCE [LARGE SCALE GENOMIC DNA]</scope>
    <source>
        <strain evidence="1 2">1_3_50AFAA</strain>
    </source>
</reference>
<dbReference type="RefSeq" id="WP_044939124.1">
    <property type="nucleotide sequence ID" value="NZ_KN174161.1"/>
</dbReference>
<proteinExistence type="predicted"/>
<gene>
    <name evidence="1" type="ORF">HMPREF9460_00788</name>
</gene>
<comment type="caution">
    <text evidence="1">The sequence shown here is derived from an EMBL/GenBank/DDBJ whole genome shotgun (WGS) entry which is preliminary data.</text>
</comment>
<dbReference type="HOGENOM" id="CLU_194380_0_0_9"/>
<sequence length="82" mass="9402">MVLELKFDSISELAELQRLAVQADKPVYIANEDDSIRVDARSFLGLFALDYSKPLKVITDSLYAMRMLEIQQRNRATHMARA</sequence>